<evidence type="ECO:0000256" key="4">
    <source>
        <dbReference type="PIRSR" id="PIRSR602678-1"/>
    </source>
</evidence>
<dbReference type="EMBL" id="CP048209">
    <property type="protein sequence ID" value="QHT59872.1"/>
    <property type="molecule type" value="Genomic_DNA"/>
</dbReference>
<dbReference type="RefSeq" id="WP_162355938.1">
    <property type="nucleotide sequence ID" value="NZ_CP048209.1"/>
</dbReference>
<dbReference type="InterPro" id="IPR002678">
    <property type="entry name" value="DUF34/NIF3"/>
</dbReference>
<evidence type="ECO:0000313" key="5">
    <source>
        <dbReference type="EMBL" id="QHT59872.1"/>
    </source>
</evidence>
<dbReference type="GO" id="GO:0005737">
    <property type="term" value="C:cytoplasm"/>
    <property type="evidence" value="ECO:0007669"/>
    <property type="project" value="TreeGrafter"/>
</dbReference>
<evidence type="ECO:0000313" key="6">
    <source>
        <dbReference type="Proteomes" id="UP000476064"/>
    </source>
</evidence>
<protein>
    <recommendedName>
        <fullName evidence="2">GTP cyclohydrolase 1 type 2 homolog</fullName>
    </recommendedName>
</protein>
<dbReference type="PANTHER" id="PTHR13799">
    <property type="entry name" value="NGG1 INTERACTING FACTOR 3"/>
    <property type="match status" value="1"/>
</dbReference>
<dbReference type="KEGG" id="plyc:GXP70_07855"/>
<feature type="binding site" evidence="4">
    <location>
        <position position="222"/>
    </location>
    <ligand>
        <name>a divalent metal cation</name>
        <dbReference type="ChEBI" id="CHEBI:60240"/>
        <label>1</label>
    </ligand>
</feature>
<proteinExistence type="inferred from homology"/>
<dbReference type="Gene3D" id="3.40.1390.30">
    <property type="entry name" value="NIF3 (NGG1p interacting factor 3)-like"/>
    <property type="match status" value="2"/>
</dbReference>
<keyword evidence="3 4" id="KW-0479">Metal-binding</keyword>
<comment type="similarity">
    <text evidence="1">Belongs to the GTP cyclohydrolase I type 2/NIF3 family.</text>
</comment>
<keyword evidence="6" id="KW-1185">Reference proteome</keyword>
<name>A0A6C0FV10_9BACL</name>
<dbReference type="GO" id="GO:0046872">
    <property type="term" value="F:metal ion binding"/>
    <property type="evidence" value="ECO:0007669"/>
    <property type="project" value="UniProtKB-KW"/>
</dbReference>
<feature type="binding site" evidence="4">
    <location>
        <position position="98"/>
    </location>
    <ligand>
        <name>a divalent metal cation</name>
        <dbReference type="ChEBI" id="CHEBI:60240"/>
        <label>1</label>
    </ligand>
</feature>
<accession>A0A6C0FV10</accession>
<gene>
    <name evidence="5" type="ORF">GXP70_07855</name>
</gene>
<feature type="binding site" evidence="4">
    <location>
        <position position="218"/>
    </location>
    <ligand>
        <name>a divalent metal cation</name>
        <dbReference type="ChEBI" id="CHEBI:60240"/>
        <label>1</label>
    </ligand>
</feature>
<organism evidence="5 6">
    <name type="scientific">Paenibacillus lycopersici</name>
    <dbReference type="NCBI Taxonomy" id="2704462"/>
    <lineage>
        <taxon>Bacteria</taxon>
        <taxon>Bacillati</taxon>
        <taxon>Bacillota</taxon>
        <taxon>Bacilli</taxon>
        <taxon>Bacillales</taxon>
        <taxon>Paenibacillaceae</taxon>
        <taxon>Paenibacillus</taxon>
    </lineage>
</organism>
<evidence type="ECO:0000256" key="2">
    <source>
        <dbReference type="ARBA" id="ARBA00022112"/>
    </source>
</evidence>
<dbReference type="InterPro" id="IPR036069">
    <property type="entry name" value="DUF34/NIF3_sf"/>
</dbReference>
<dbReference type="PANTHER" id="PTHR13799:SF14">
    <property type="entry name" value="GTP CYCLOHYDROLASE 1 TYPE 2 HOMOLOG"/>
    <property type="match status" value="1"/>
</dbReference>
<evidence type="ECO:0000256" key="3">
    <source>
        <dbReference type="ARBA" id="ARBA00022723"/>
    </source>
</evidence>
<dbReference type="Pfam" id="PF01784">
    <property type="entry name" value="DUF34_NIF3"/>
    <property type="match status" value="1"/>
</dbReference>
<feature type="binding site" evidence="4">
    <location>
        <position position="65"/>
    </location>
    <ligand>
        <name>a divalent metal cation</name>
        <dbReference type="ChEBI" id="CHEBI:60240"/>
        <label>1</label>
    </ligand>
</feature>
<dbReference type="Proteomes" id="UP000476064">
    <property type="component" value="Chromosome"/>
</dbReference>
<dbReference type="SUPFAM" id="SSF102705">
    <property type="entry name" value="NIF3 (NGG1p interacting factor 3)-like"/>
    <property type="match status" value="1"/>
</dbReference>
<reference evidence="5 6" key="1">
    <citation type="submission" date="2020-01" db="EMBL/GenBank/DDBJ databases">
        <title>Paenibacillus sp. nov., isolated from tomato rhizosphere.</title>
        <authorList>
            <person name="Weon H.-Y."/>
            <person name="Lee S.A."/>
        </authorList>
    </citation>
    <scope>NUCLEOTIDE SEQUENCE [LARGE SCALE GENOMIC DNA]</scope>
    <source>
        <strain evidence="5 6">12200R-189</strain>
    </source>
</reference>
<feature type="binding site" evidence="4">
    <location>
        <position position="66"/>
    </location>
    <ligand>
        <name>a divalent metal cation</name>
        <dbReference type="ChEBI" id="CHEBI:60240"/>
        <label>1</label>
    </ligand>
</feature>
<evidence type="ECO:0000256" key="1">
    <source>
        <dbReference type="ARBA" id="ARBA00006964"/>
    </source>
</evidence>
<dbReference type="AlphaFoldDB" id="A0A6C0FV10"/>
<sequence length="254" mass="29377">MTFEQFRAYMFNLFGHLFTDFEEKEEYGFHNFSLDYYERIGYSTNITPEIVLQAASNDVQLIITHHDAWNFVYGMKEECIRLLREYKIAHFFVHLPLDYSDFGTCNSMFRALGINNIVQQSHQYEGRSAIGIGEYDSPLSLEKLIEKMKSVLGESVYVQKNNDKEIRRVGMITGAGNGTNQLREALNNNCDVYITGEKTLYSVQYAKFINMNMIVGSHTFTEIFGVEALAKKLKSEFKEINLSQLYEEHIEVIG</sequence>